<dbReference type="EMBL" id="OEJX01000059">
    <property type="protein sequence ID" value="SOR63189.1"/>
    <property type="molecule type" value="Genomic_DNA"/>
</dbReference>
<evidence type="ECO:0000256" key="1">
    <source>
        <dbReference type="SAM" id="MobiDB-lite"/>
    </source>
</evidence>
<organism evidence="2 3">
    <name type="scientific">Leptospira interrogans serovar Manilae</name>
    <dbReference type="NCBI Taxonomy" id="214675"/>
    <lineage>
        <taxon>Bacteria</taxon>
        <taxon>Pseudomonadati</taxon>
        <taxon>Spirochaetota</taxon>
        <taxon>Spirochaetia</taxon>
        <taxon>Leptospirales</taxon>
        <taxon>Leptospiraceae</taxon>
        <taxon>Leptospira</taxon>
    </lineage>
</organism>
<accession>A0AAQ1SQD3</accession>
<feature type="region of interest" description="Disordered" evidence="1">
    <location>
        <begin position="54"/>
        <end position="79"/>
    </location>
</feature>
<protein>
    <submittedName>
        <fullName evidence="2">Uncharacterized protein</fullName>
    </submittedName>
</protein>
<dbReference type="AlphaFoldDB" id="A0AAQ1SQD3"/>
<evidence type="ECO:0000313" key="2">
    <source>
        <dbReference type="EMBL" id="SOR63189.1"/>
    </source>
</evidence>
<evidence type="ECO:0000313" key="3">
    <source>
        <dbReference type="Proteomes" id="UP000234460"/>
    </source>
</evidence>
<sequence length="79" mass="9098">MLSHYLTMTEKDDNRLIQFQKSFRIDSLIESAIHLSGTGKITINEAPKLFVQPQESSTTLNEDTIASNRQNFQNRNKDK</sequence>
<dbReference type="Proteomes" id="UP000234460">
    <property type="component" value="Chromosome LMANV2"/>
</dbReference>
<name>A0AAQ1SQD3_LEPIR</name>
<gene>
    <name evidence="2" type="ORF">LMANV2_620021</name>
</gene>
<proteinExistence type="predicted"/>
<comment type="caution">
    <text evidence="2">The sequence shown here is derived from an EMBL/GenBank/DDBJ whole genome shotgun (WGS) entry which is preliminary data.</text>
</comment>
<reference evidence="2 3" key="1">
    <citation type="submission" date="2017-11" db="EMBL/GenBank/DDBJ databases">
        <authorList>
            <person name="Lechat P."/>
        </authorList>
    </citation>
    <scope>NUCLEOTIDE SEQUENCE [LARGE SCALE GENOMIC DNA]</scope>
    <source>
        <strain evidence="2">L495</strain>
    </source>
</reference>